<feature type="repeat" description="TPR" evidence="1">
    <location>
        <begin position="65"/>
        <end position="98"/>
    </location>
</feature>
<dbReference type="Proteomes" id="UP000242469">
    <property type="component" value="Unassembled WGS sequence"/>
</dbReference>
<name>A0A1H4GD80_9GAMM</name>
<dbReference type="RefSeq" id="WP_091827529.1">
    <property type="nucleotide sequence ID" value="NZ_FNRJ01000015.1"/>
</dbReference>
<organism evidence="3 4">
    <name type="scientific">Marinobacterium iners DSM 11526</name>
    <dbReference type="NCBI Taxonomy" id="1122198"/>
    <lineage>
        <taxon>Bacteria</taxon>
        <taxon>Pseudomonadati</taxon>
        <taxon>Pseudomonadota</taxon>
        <taxon>Gammaproteobacteria</taxon>
        <taxon>Oceanospirillales</taxon>
        <taxon>Oceanospirillaceae</taxon>
        <taxon>Marinobacterium</taxon>
    </lineage>
</organism>
<feature type="signal peptide" evidence="2">
    <location>
        <begin position="1"/>
        <end position="17"/>
    </location>
</feature>
<gene>
    <name evidence="3" type="ORF">SAMN02745729_11587</name>
</gene>
<reference evidence="4" key="1">
    <citation type="submission" date="2016-10" db="EMBL/GenBank/DDBJ databases">
        <authorList>
            <person name="Varghese N."/>
            <person name="Submissions S."/>
        </authorList>
    </citation>
    <scope>NUCLEOTIDE SEQUENCE [LARGE SCALE GENOMIC DNA]</scope>
    <source>
        <strain evidence="4">DSM 11526</strain>
    </source>
</reference>
<sequence>MKIFFTFLLSLTLLGCAFQPSSTPEKADNAPPKELWKSADNAYRNQDWQLSYSLYSQISDQLTDADIEFRKGVSAFRLGRIKAAEQAFESAIEIQPSHKKALFNLAIINISRGYAFLNEYNESLPIQERSEEIVDILKALERFSTQ</sequence>
<accession>A0A1H4GD80</accession>
<proteinExistence type="predicted"/>
<dbReference type="OrthoDB" id="9807628at2"/>
<dbReference type="AlphaFoldDB" id="A0A1H4GD80"/>
<keyword evidence="2" id="KW-0732">Signal</keyword>
<keyword evidence="1" id="KW-0802">TPR repeat</keyword>
<evidence type="ECO:0000256" key="1">
    <source>
        <dbReference type="PROSITE-ProRule" id="PRU00339"/>
    </source>
</evidence>
<dbReference type="PROSITE" id="PS50005">
    <property type="entry name" value="TPR"/>
    <property type="match status" value="1"/>
</dbReference>
<dbReference type="EMBL" id="FNRJ01000015">
    <property type="protein sequence ID" value="SEB07565.1"/>
    <property type="molecule type" value="Genomic_DNA"/>
</dbReference>
<dbReference type="SMART" id="SM00028">
    <property type="entry name" value="TPR"/>
    <property type="match status" value="1"/>
</dbReference>
<dbReference type="Pfam" id="PF13432">
    <property type="entry name" value="TPR_16"/>
    <property type="match status" value="1"/>
</dbReference>
<dbReference type="PROSITE" id="PS51257">
    <property type="entry name" value="PROKAR_LIPOPROTEIN"/>
    <property type="match status" value="1"/>
</dbReference>
<evidence type="ECO:0000313" key="3">
    <source>
        <dbReference type="EMBL" id="SEB07565.1"/>
    </source>
</evidence>
<protein>
    <submittedName>
        <fullName evidence="3">TPR repeat-containing protein</fullName>
    </submittedName>
</protein>
<evidence type="ECO:0000313" key="4">
    <source>
        <dbReference type="Proteomes" id="UP000242469"/>
    </source>
</evidence>
<dbReference type="InterPro" id="IPR019734">
    <property type="entry name" value="TPR_rpt"/>
</dbReference>
<dbReference type="STRING" id="1122198.SAMN02745729_11587"/>
<dbReference type="Gene3D" id="1.25.40.10">
    <property type="entry name" value="Tetratricopeptide repeat domain"/>
    <property type="match status" value="1"/>
</dbReference>
<dbReference type="InterPro" id="IPR011990">
    <property type="entry name" value="TPR-like_helical_dom_sf"/>
</dbReference>
<feature type="chain" id="PRO_5017259740" evidence="2">
    <location>
        <begin position="18"/>
        <end position="146"/>
    </location>
</feature>
<dbReference type="SUPFAM" id="SSF48452">
    <property type="entry name" value="TPR-like"/>
    <property type="match status" value="1"/>
</dbReference>
<evidence type="ECO:0000256" key="2">
    <source>
        <dbReference type="SAM" id="SignalP"/>
    </source>
</evidence>
<keyword evidence="4" id="KW-1185">Reference proteome</keyword>